<protein>
    <submittedName>
        <fullName evidence="2">Uncharacterized protein</fullName>
    </submittedName>
</protein>
<feature type="compositionally biased region" description="Polar residues" evidence="1">
    <location>
        <begin position="81"/>
        <end position="92"/>
    </location>
</feature>
<dbReference type="OrthoDB" id="4343518at2759"/>
<accession>A0A5N7BSA9</accession>
<name>A0A5N7BSA9_PETAA</name>
<dbReference type="EMBL" id="ML735358">
    <property type="protein sequence ID" value="KAE8384711.1"/>
    <property type="molecule type" value="Genomic_DNA"/>
</dbReference>
<sequence>MGWSLDYSGLAPGLGGTIMLGERGDLDAAARRYIERQKRERELALKEGRLTDDSVSETTLVPYSTPNTPADGRHDCIAENKPQSQGQKSDTILSDHPEGNLLGAKRSDKGGFRAKLKELKGYLR</sequence>
<reference evidence="2" key="1">
    <citation type="submission" date="2019-04" db="EMBL/GenBank/DDBJ databases">
        <title>Friends and foes A comparative genomics studyof 23 Aspergillus species from section Flavi.</title>
        <authorList>
            <consortium name="DOE Joint Genome Institute"/>
            <person name="Kjaerbolling I."/>
            <person name="Vesth T."/>
            <person name="Frisvad J.C."/>
            <person name="Nybo J.L."/>
            <person name="Theobald S."/>
            <person name="Kildgaard S."/>
            <person name="Isbrandt T."/>
            <person name="Kuo A."/>
            <person name="Sato A."/>
            <person name="Lyhne E.K."/>
            <person name="Kogle M.E."/>
            <person name="Wiebenga A."/>
            <person name="Kun R.S."/>
            <person name="Lubbers R.J."/>
            <person name="Makela M.R."/>
            <person name="Barry K."/>
            <person name="Chovatia M."/>
            <person name="Clum A."/>
            <person name="Daum C."/>
            <person name="Haridas S."/>
            <person name="He G."/>
            <person name="LaButti K."/>
            <person name="Lipzen A."/>
            <person name="Mondo S."/>
            <person name="Riley R."/>
            <person name="Salamov A."/>
            <person name="Simmons B.A."/>
            <person name="Magnuson J.K."/>
            <person name="Henrissat B."/>
            <person name="Mortensen U.H."/>
            <person name="Larsen T.O."/>
            <person name="Devries R.P."/>
            <person name="Grigoriev I.V."/>
            <person name="Machida M."/>
            <person name="Baker S.E."/>
            <person name="Andersen M.R."/>
        </authorList>
    </citation>
    <scope>NUCLEOTIDE SEQUENCE [LARGE SCALE GENOMIC DNA]</scope>
    <source>
        <strain evidence="2">IBT 14317</strain>
    </source>
</reference>
<organism evidence="2">
    <name type="scientific">Petromyces alliaceus</name>
    <name type="common">Aspergillus alliaceus</name>
    <dbReference type="NCBI Taxonomy" id="209559"/>
    <lineage>
        <taxon>Eukaryota</taxon>
        <taxon>Fungi</taxon>
        <taxon>Dikarya</taxon>
        <taxon>Ascomycota</taxon>
        <taxon>Pezizomycotina</taxon>
        <taxon>Eurotiomycetes</taxon>
        <taxon>Eurotiomycetidae</taxon>
        <taxon>Eurotiales</taxon>
        <taxon>Aspergillaceae</taxon>
        <taxon>Aspergillus</taxon>
        <taxon>Aspergillus subgen. Circumdati</taxon>
    </lineage>
</organism>
<dbReference type="Proteomes" id="UP000326877">
    <property type="component" value="Unassembled WGS sequence"/>
</dbReference>
<gene>
    <name evidence="2" type="ORF">BDV23DRAFT_188935</name>
</gene>
<evidence type="ECO:0000313" key="2">
    <source>
        <dbReference type="EMBL" id="KAE8384711.1"/>
    </source>
</evidence>
<feature type="region of interest" description="Disordered" evidence="1">
    <location>
        <begin position="55"/>
        <end position="107"/>
    </location>
</feature>
<proteinExistence type="predicted"/>
<dbReference type="AlphaFoldDB" id="A0A5N7BSA9"/>
<evidence type="ECO:0000256" key="1">
    <source>
        <dbReference type="SAM" id="MobiDB-lite"/>
    </source>
</evidence>
<feature type="compositionally biased region" description="Polar residues" evidence="1">
    <location>
        <begin position="56"/>
        <end position="68"/>
    </location>
</feature>